<evidence type="ECO:0000313" key="2">
    <source>
        <dbReference type="Proteomes" id="UP000006919"/>
    </source>
</evidence>
<dbReference type="AlphaFoldDB" id="E6UKB2"/>
<dbReference type="RefSeq" id="WP_013483656.1">
    <property type="nucleotide sequence ID" value="NC_014824.1"/>
</dbReference>
<dbReference type="HOGENOM" id="CLU_1569539_0_0_9"/>
<evidence type="ECO:0000313" key="1">
    <source>
        <dbReference type="EMBL" id="ADU24108.1"/>
    </source>
</evidence>
<reference evidence="2" key="1">
    <citation type="journal article" date="2011" name="J. Bacteriol.">
        <title>Complete genome of the cellulolytic ruminal bacterium Ruminococcus albus 7.</title>
        <authorList>
            <person name="Suen G."/>
            <person name="Stevenson D.M."/>
            <person name="Bruce D.C."/>
            <person name="Chertkov O."/>
            <person name="Copeland A."/>
            <person name="Cheng J.F."/>
            <person name="Detter C."/>
            <person name="Detter J.C."/>
            <person name="Goodwin L.A."/>
            <person name="Han C.S."/>
            <person name="Hauser L.J."/>
            <person name="Ivanova N.N."/>
            <person name="Kyrpides N.C."/>
            <person name="Land M.L."/>
            <person name="Lapidus A."/>
            <person name="Lucas S."/>
            <person name="Ovchinnikova G."/>
            <person name="Pitluck S."/>
            <person name="Tapia R."/>
            <person name="Woyke T."/>
            <person name="Boyum J."/>
            <person name="Mead D."/>
            <person name="Weimer P.J."/>
        </authorList>
    </citation>
    <scope>NUCLEOTIDE SEQUENCE [LARGE SCALE GENOMIC DNA]</scope>
    <source>
        <strain evidence="2">ATCC 27210 / DSM 20455 / JCM 14654 / NCDO 2250 / 7</strain>
        <plasmid evidence="2">pRUMAL01</plasmid>
    </source>
</reference>
<dbReference type="SUPFAM" id="SSF53474">
    <property type="entry name" value="alpha/beta-Hydrolases"/>
    <property type="match status" value="1"/>
</dbReference>
<accession>E6UKB2</accession>
<dbReference type="Proteomes" id="UP000006919">
    <property type="component" value="Plasmid pRUMAL01"/>
</dbReference>
<dbReference type="InterPro" id="IPR029058">
    <property type="entry name" value="AB_hydrolase_fold"/>
</dbReference>
<evidence type="ECO:0008006" key="3">
    <source>
        <dbReference type="Google" id="ProtNLM"/>
    </source>
</evidence>
<organism evidence="1 2">
    <name type="scientific">Ruminococcus albus (strain ATCC 27210 / DSM 20455 / JCM 14654 / NCDO 2250 / 7)</name>
    <dbReference type="NCBI Taxonomy" id="697329"/>
    <lineage>
        <taxon>Bacteria</taxon>
        <taxon>Bacillati</taxon>
        <taxon>Bacillota</taxon>
        <taxon>Clostridia</taxon>
        <taxon>Eubacteriales</taxon>
        <taxon>Oscillospiraceae</taxon>
        <taxon>Ruminococcus</taxon>
    </lineage>
</organism>
<keyword evidence="1" id="KW-0614">Plasmid</keyword>
<dbReference type="PANTHER" id="PTHR35602">
    <property type="entry name" value="ESTERASE YQIA-RELATED"/>
    <property type="match status" value="1"/>
</dbReference>
<sequence>MRILNIHGYNGSPENSAYKALAKLGHEIISPAFDYENESPDNIMDRLSSIAEEKSPDIIVGTSLGGFYAAVLSAELDIPVITVNPFLMPFLTFPEHIKPLIALFGELSKIKSENVSCIVGSDDEVLGDHTFTKDLLDNQRFRIIDGGKHSGATIPLEEYFGEVIK</sequence>
<dbReference type="Gene3D" id="3.40.50.1820">
    <property type="entry name" value="alpha/beta hydrolase"/>
    <property type="match status" value="1"/>
</dbReference>
<proteinExistence type="predicted"/>
<dbReference type="EMBL" id="CP002404">
    <property type="protein sequence ID" value="ADU24108.1"/>
    <property type="molecule type" value="Genomic_DNA"/>
</dbReference>
<dbReference type="eggNOG" id="COG3150">
    <property type="taxonomic scope" value="Bacteria"/>
</dbReference>
<dbReference type="KEGG" id="ral:Rumal_3670"/>
<geneLocation type="plasmid" evidence="1 2">
    <name>pRUMAL01</name>
</geneLocation>
<dbReference type="InterPro" id="IPR008886">
    <property type="entry name" value="UPF0227/Esterase_YqiA"/>
</dbReference>
<dbReference type="Pfam" id="PF05728">
    <property type="entry name" value="UPF0227"/>
    <property type="match status" value="1"/>
</dbReference>
<dbReference type="PANTHER" id="PTHR35602:SF3">
    <property type="entry name" value="ESTERASE YQIA"/>
    <property type="match status" value="1"/>
</dbReference>
<protein>
    <recommendedName>
        <fullName evidence="3">Alpha/beta hydrolase family protein</fullName>
    </recommendedName>
</protein>
<dbReference type="OrthoDB" id="9803916at2"/>
<gene>
    <name evidence="1" type="ordered locus">Rumal_3670</name>
</gene>
<name>E6UKB2_RUMA7</name>
<dbReference type="ESTHER" id="ruma7-e6ukb2">
    <property type="family name" value="abh_upf00227"/>
</dbReference>